<dbReference type="Gene3D" id="3.40.50.300">
    <property type="entry name" value="P-loop containing nucleotide triphosphate hydrolases"/>
    <property type="match status" value="1"/>
</dbReference>
<dbReference type="SUPFAM" id="SSF52540">
    <property type="entry name" value="P-loop containing nucleoside triphosphate hydrolases"/>
    <property type="match status" value="1"/>
</dbReference>
<dbReference type="InterPro" id="IPR003959">
    <property type="entry name" value="ATPase_AAA_core"/>
</dbReference>
<dbReference type="InterPro" id="IPR027417">
    <property type="entry name" value="P-loop_NTPase"/>
</dbReference>
<protein>
    <recommendedName>
        <fullName evidence="1">ATPase AAA-type core domain-containing protein</fullName>
    </recommendedName>
</protein>
<dbReference type="EMBL" id="BARU01029615">
    <property type="protein sequence ID" value="GAH68950.1"/>
    <property type="molecule type" value="Genomic_DNA"/>
</dbReference>
<proteinExistence type="predicted"/>
<dbReference type="GO" id="GO:0051603">
    <property type="term" value="P:proteolysis involved in protein catabolic process"/>
    <property type="evidence" value="ECO:0007669"/>
    <property type="project" value="TreeGrafter"/>
</dbReference>
<feature type="non-terminal residue" evidence="2">
    <location>
        <position position="1"/>
    </location>
</feature>
<dbReference type="InterPro" id="IPR050052">
    <property type="entry name" value="ATP-dep_Clp_protease_ClpX"/>
</dbReference>
<dbReference type="Pfam" id="PF00004">
    <property type="entry name" value="AAA"/>
    <property type="match status" value="1"/>
</dbReference>
<dbReference type="PANTHER" id="PTHR48102">
    <property type="entry name" value="ATP-DEPENDENT CLP PROTEASE ATP-BINDING SUBUNIT CLPX-LIKE, MITOCHONDRIAL-RELATED"/>
    <property type="match status" value="1"/>
</dbReference>
<dbReference type="GO" id="GO:0051301">
    <property type="term" value="P:cell division"/>
    <property type="evidence" value="ECO:0007669"/>
    <property type="project" value="TreeGrafter"/>
</dbReference>
<dbReference type="InterPro" id="IPR025662">
    <property type="entry name" value="Sigma_54_int_dom_ATP-bd_1"/>
</dbReference>
<accession>X1II92</accession>
<dbReference type="GO" id="GO:0016887">
    <property type="term" value="F:ATP hydrolysis activity"/>
    <property type="evidence" value="ECO:0007669"/>
    <property type="project" value="InterPro"/>
</dbReference>
<sequence length="123" mass="14020">DSCIEQAYEIIQEEAKNKGDFDVNKIKLLKPVEIKKFLDQYVIGQENAKKYLSVAVYNHYKRLIHTNKCNEDVEIEKSNIIFVGETGTGKTLLARTIAKILHVPFTIVDVSLFSSVLMQNAFL</sequence>
<organism evidence="2">
    <name type="scientific">marine sediment metagenome</name>
    <dbReference type="NCBI Taxonomy" id="412755"/>
    <lineage>
        <taxon>unclassified sequences</taxon>
        <taxon>metagenomes</taxon>
        <taxon>ecological metagenomes</taxon>
    </lineage>
</organism>
<gene>
    <name evidence="2" type="ORF">S03H2_47080</name>
</gene>
<dbReference type="PROSITE" id="PS00675">
    <property type="entry name" value="SIGMA54_INTERACT_1"/>
    <property type="match status" value="1"/>
</dbReference>
<dbReference type="GO" id="GO:0009376">
    <property type="term" value="C:HslUV protease complex"/>
    <property type="evidence" value="ECO:0007669"/>
    <property type="project" value="TreeGrafter"/>
</dbReference>
<dbReference type="AlphaFoldDB" id="X1II92"/>
<feature type="domain" description="ATPase AAA-type core" evidence="1">
    <location>
        <begin position="80"/>
        <end position="114"/>
    </location>
</feature>
<evidence type="ECO:0000313" key="2">
    <source>
        <dbReference type="EMBL" id="GAH68950.1"/>
    </source>
</evidence>
<reference evidence="2" key="1">
    <citation type="journal article" date="2014" name="Front. Microbiol.">
        <title>High frequency of phylogenetically diverse reductive dehalogenase-homologous genes in deep subseafloor sedimentary metagenomes.</title>
        <authorList>
            <person name="Kawai M."/>
            <person name="Futagami T."/>
            <person name="Toyoda A."/>
            <person name="Takaki Y."/>
            <person name="Nishi S."/>
            <person name="Hori S."/>
            <person name="Arai W."/>
            <person name="Tsubouchi T."/>
            <person name="Morono Y."/>
            <person name="Uchiyama I."/>
            <person name="Ito T."/>
            <person name="Fujiyama A."/>
            <person name="Inagaki F."/>
            <person name="Takami H."/>
        </authorList>
    </citation>
    <scope>NUCLEOTIDE SEQUENCE</scope>
    <source>
        <strain evidence="2">Expedition CK06-06</strain>
    </source>
</reference>
<name>X1II92_9ZZZZ</name>
<comment type="caution">
    <text evidence="2">The sequence shown here is derived from an EMBL/GenBank/DDBJ whole genome shotgun (WGS) entry which is preliminary data.</text>
</comment>
<dbReference type="PANTHER" id="PTHR48102:SF7">
    <property type="entry name" value="ATP-DEPENDENT CLP PROTEASE ATP-BINDING SUBUNIT CLPX-LIKE, MITOCHONDRIAL"/>
    <property type="match status" value="1"/>
</dbReference>
<dbReference type="GO" id="GO:0005524">
    <property type="term" value="F:ATP binding"/>
    <property type="evidence" value="ECO:0007669"/>
    <property type="project" value="InterPro"/>
</dbReference>
<evidence type="ECO:0000259" key="1">
    <source>
        <dbReference type="Pfam" id="PF00004"/>
    </source>
</evidence>